<dbReference type="Proteomes" id="UP000430519">
    <property type="component" value="Unassembled WGS sequence"/>
</dbReference>
<dbReference type="EMBL" id="WVHK01000058">
    <property type="protein sequence ID" value="MXV20801.1"/>
    <property type="molecule type" value="Genomic_DNA"/>
</dbReference>
<accession>A0A6I4YLC0</accession>
<reference evidence="2 3" key="1">
    <citation type="submission" date="2019-11" db="EMBL/GenBank/DDBJ databases">
        <title>Genome sequence of Deinococcus xianganensis Y35, AI-2 producing algicidal bacterium, isolated from lake water.</title>
        <authorList>
            <person name="Li Y."/>
        </authorList>
    </citation>
    <scope>NUCLEOTIDE SEQUENCE [LARGE SCALE GENOMIC DNA]</scope>
    <source>
        <strain evidence="2 3">Y35</strain>
    </source>
</reference>
<evidence type="ECO:0000313" key="2">
    <source>
        <dbReference type="EMBL" id="MXV20801.1"/>
    </source>
</evidence>
<protein>
    <recommendedName>
        <fullName evidence="4">DNA-binding protein</fullName>
    </recommendedName>
</protein>
<evidence type="ECO:0000256" key="1">
    <source>
        <dbReference type="SAM" id="MobiDB-lite"/>
    </source>
</evidence>
<evidence type="ECO:0000313" key="3">
    <source>
        <dbReference type="Proteomes" id="UP000430519"/>
    </source>
</evidence>
<comment type="caution">
    <text evidence="2">The sequence shown here is derived from an EMBL/GenBank/DDBJ whole genome shotgun (WGS) entry which is preliminary data.</text>
</comment>
<organism evidence="2 3">
    <name type="scientific">Deinococcus xianganensis</name>
    <dbReference type="NCBI Taxonomy" id="1507289"/>
    <lineage>
        <taxon>Bacteria</taxon>
        <taxon>Thermotogati</taxon>
        <taxon>Deinococcota</taxon>
        <taxon>Deinococci</taxon>
        <taxon>Deinococcales</taxon>
        <taxon>Deinococcaceae</taxon>
        <taxon>Deinococcus</taxon>
    </lineage>
</organism>
<keyword evidence="3" id="KW-1185">Reference proteome</keyword>
<feature type="region of interest" description="Disordered" evidence="1">
    <location>
        <begin position="82"/>
        <end position="103"/>
    </location>
</feature>
<dbReference type="AlphaFoldDB" id="A0A6I4YLC0"/>
<proteinExistence type="predicted"/>
<dbReference type="RefSeq" id="WP_160980598.1">
    <property type="nucleotide sequence ID" value="NZ_WVHK01000058.1"/>
</dbReference>
<name>A0A6I4YLC0_9DEIO</name>
<gene>
    <name evidence="2" type="ORF">GLX28_14275</name>
</gene>
<sequence length="251" mass="27448">MKAGEIRWDSSEVLLAWIRQLPDDRTFTVAEAARTLGLVETTVREKVRIWADVVERAGGSGGRGSPFQFRRICPQIPASTEPLAREPDVEGAPSEPASPSTLWQSSPAALVLALLRRDPSVEWTADGLKEEAGLPNEVVFSVLNGLMRTQTVVSYLHDDNVRRYAIAVAPAAQPPAEPSLPTLLPLPGSLGFDERAAFDVLRREPLGLPARMVGARLNWSNTRTERVVASLIQRRHVKAEGNRLQVLPPSA</sequence>
<evidence type="ECO:0008006" key="4">
    <source>
        <dbReference type="Google" id="ProtNLM"/>
    </source>
</evidence>